<name>A0AAJ6BHB1_9BACT</name>
<evidence type="ECO:0000313" key="10">
    <source>
        <dbReference type="Proteomes" id="UP001220610"/>
    </source>
</evidence>
<feature type="signal peptide" evidence="6">
    <location>
        <begin position="1"/>
        <end position="19"/>
    </location>
</feature>
<evidence type="ECO:0000256" key="4">
    <source>
        <dbReference type="ARBA" id="ARBA00023136"/>
    </source>
</evidence>
<keyword evidence="5" id="KW-0998">Cell outer membrane</keyword>
<comment type="subcellular location">
    <subcellularLocation>
        <location evidence="1">Cell outer membrane</location>
    </subcellularLocation>
</comment>
<organism evidence="9 10">
    <name type="scientific">Candidatus Pseudobacter hemicellulosilyticus</name>
    <dbReference type="NCBI Taxonomy" id="3121375"/>
    <lineage>
        <taxon>Bacteria</taxon>
        <taxon>Pseudomonadati</taxon>
        <taxon>Bacteroidota</taxon>
        <taxon>Chitinophagia</taxon>
        <taxon>Chitinophagales</taxon>
        <taxon>Chitinophagaceae</taxon>
        <taxon>Pseudobacter</taxon>
    </lineage>
</organism>
<dbReference type="Gene3D" id="2.20.20.130">
    <property type="match status" value="1"/>
</dbReference>
<dbReference type="SUPFAM" id="SSF48452">
    <property type="entry name" value="TPR-like"/>
    <property type="match status" value="1"/>
</dbReference>
<dbReference type="Gene3D" id="1.25.40.390">
    <property type="match status" value="1"/>
</dbReference>
<evidence type="ECO:0000259" key="7">
    <source>
        <dbReference type="Pfam" id="PF07980"/>
    </source>
</evidence>
<dbReference type="InterPro" id="IPR012944">
    <property type="entry name" value="SusD_RagB_dom"/>
</dbReference>
<dbReference type="InterPro" id="IPR033985">
    <property type="entry name" value="SusD-like_N"/>
</dbReference>
<feature type="domain" description="SusD-like N-terminal" evidence="8">
    <location>
        <begin position="44"/>
        <end position="215"/>
    </location>
</feature>
<evidence type="ECO:0000256" key="6">
    <source>
        <dbReference type="SAM" id="SignalP"/>
    </source>
</evidence>
<keyword evidence="3 6" id="KW-0732">Signal</keyword>
<evidence type="ECO:0000259" key="8">
    <source>
        <dbReference type="Pfam" id="PF14322"/>
    </source>
</evidence>
<comment type="similarity">
    <text evidence="2">Belongs to the SusD family.</text>
</comment>
<dbReference type="GO" id="GO:0009279">
    <property type="term" value="C:cell outer membrane"/>
    <property type="evidence" value="ECO:0007669"/>
    <property type="project" value="UniProtKB-SubCell"/>
</dbReference>
<dbReference type="Proteomes" id="UP001220610">
    <property type="component" value="Chromosome"/>
</dbReference>
<dbReference type="PROSITE" id="PS51257">
    <property type="entry name" value="PROKAR_LIPOPROTEIN"/>
    <property type="match status" value="1"/>
</dbReference>
<reference evidence="9" key="1">
    <citation type="submission" date="2023-03" db="EMBL/GenBank/DDBJ databases">
        <title>Andean soil-derived lignocellulolytic bacterial consortium as a source of novel taxa and putative plastic-active enzymes.</title>
        <authorList>
            <person name="Diaz-Garcia L."/>
            <person name="Chuvochina M."/>
            <person name="Feuerriegel G."/>
            <person name="Bunk B."/>
            <person name="Sproer C."/>
            <person name="Streit W.R."/>
            <person name="Rodriguez L.M."/>
            <person name="Overmann J."/>
            <person name="Jimenez D.J."/>
        </authorList>
    </citation>
    <scope>NUCLEOTIDE SEQUENCE</scope>
    <source>
        <strain evidence="9">MAG 7</strain>
    </source>
</reference>
<keyword evidence="4" id="KW-0472">Membrane</keyword>
<dbReference type="InterPro" id="IPR011990">
    <property type="entry name" value="TPR-like_helical_dom_sf"/>
</dbReference>
<evidence type="ECO:0000256" key="5">
    <source>
        <dbReference type="ARBA" id="ARBA00023237"/>
    </source>
</evidence>
<dbReference type="AlphaFoldDB" id="A0AAJ6BHB1"/>
<feature type="domain" description="RagB/SusD" evidence="7">
    <location>
        <begin position="379"/>
        <end position="455"/>
    </location>
</feature>
<feature type="chain" id="PRO_5042559280" evidence="6">
    <location>
        <begin position="20"/>
        <end position="486"/>
    </location>
</feature>
<accession>A0AAJ6BHB1</accession>
<evidence type="ECO:0000313" key="9">
    <source>
        <dbReference type="EMBL" id="WEK37023.1"/>
    </source>
</evidence>
<evidence type="ECO:0000256" key="3">
    <source>
        <dbReference type="ARBA" id="ARBA00022729"/>
    </source>
</evidence>
<evidence type="ECO:0000256" key="1">
    <source>
        <dbReference type="ARBA" id="ARBA00004442"/>
    </source>
</evidence>
<gene>
    <name evidence="9" type="ORF">P0Y53_05870</name>
</gene>
<sequence>MNKYRIQTILLAALTVLLAASCQKWVEVTPKTQIEDIEFYSNEQGFKEALNGIYINMGRPGQYGREYTFGLSDVLGGMYVLSTSNGSLRYRDARAGLYTNTNVQNLTDTMWRFQYNSIANVNKLIEELDKVDTTLFKTGNYGVIRGEALGLRAFLHFDLLRFFGTAISAGGADLPAIPYVKTYAPTVTGKSTHQQVLTAILADLQEAAALLQNDPIHTGEVITTDRDNGYLMNRKLRFNYYAVRALQARVNLWAGKTADALSPAEELISVSAGKFPWITQASVAASEISRDRVFTTEHIFGLFMNDIAQNYVDILDSSRYSTTLIINSSRITEQFETSTVGAADYRRVYLIRELTNIAQPKTFFGKLYQPVGIPADFGKKMPLIRIPEMYYIAAECLKETNPEKAVTYINTVRASRGISSPIAATATAEQIQAEIRKEYWKEFPSEGQFLFYLKRTNSGTVPGVTGTFPTARYVLPLPPAELEFGY</sequence>
<dbReference type="EMBL" id="CP119311">
    <property type="protein sequence ID" value="WEK37023.1"/>
    <property type="molecule type" value="Genomic_DNA"/>
</dbReference>
<dbReference type="Pfam" id="PF14322">
    <property type="entry name" value="SusD-like_3"/>
    <property type="match status" value="1"/>
</dbReference>
<dbReference type="Gene3D" id="1.25.40.900">
    <property type="match status" value="1"/>
</dbReference>
<evidence type="ECO:0000256" key="2">
    <source>
        <dbReference type="ARBA" id="ARBA00006275"/>
    </source>
</evidence>
<dbReference type="Pfam" id="PF07980">
    <property type="entry name" value="SusD_RagB"/>
    <property type="match status" value="1"/>
</dbReference>
<proteinExistence type="inferred from homology"/>
<protein>
    <submittedName>
        <fullName evidence="9">RagB/SusD family nutrient uptake outer membrane protein</fullName>
    </submittedName>
</protein>